<dbReference type="Gene3D" id="3.40.50.1820">
    <property type="entry name" value="alpha/beta hydrolase"/>
    <property type="match status" value="1"/>
</dbReference>
<dbReference type="AlphaFoldDB" id="R9NZR0"/>
<dbReference type="PANTHER" id="PTHR42886:SF53">
    <property type="entry name" value="ALPHA_BETA-HYDROLASES SUPERFAMILY PROTEIN"/>
    <property type="match status" value="1"/>
</dbReference>
<reference evidence="4" key="1">
    <citation type="journal article" date="2013" name="Genome Announc.">
        <title>Draft genome sequence of the basidiomycetous yeast-like fungus Pseudozyma hubeiensis SY62, which produces an abundant amount of the biosurfactant mannosylerythritol lipids.</title>
        <authorList>
            <person name="Konishi M."/>
            <person name="Hatada Y."/>
            <person name="Horiuchi J."/>
        </authorList>
    </citation>
    <scope>NUCLEOTIDE SEQUENCE [LARGE SCALE GENOMIC DNA]</scope>
    <source>
        <strain evidence="4">SY62</strain>
    </source>
</reference>
<dbReference type="HOGENOM" id="CLU_048353_0_1_1"/>
<dbReference type="Pfam" id="PF00326">
    <property type="entry name" value="Peptidase_S9"/>
    <property type="match status" value="1"/>
</dbReference>
<dbReference type="PANTHER" id="PTHR42886">
    <property type="entry name" value="RE40534P-RELATED"/>
    <property type="match status" value="1"/>
</dbReference>
<evidence type="ECO:0000259" key="2">
    <source>
        <dbReference type="Pfam" id="PF12146"/>
    </source>
</evidence>
<dbReference type="GeneID" id="24107224"/>
<dbReference type="InterPro" id="IPR029058">
    <property type="entry name" value="AB_hydrolase_fold"/>
</dbReference>
<dbReference type="EMBL" id="DF238784">
    <property type="protein sequence ID" value="GAC94358.1"/>
    <property type="molecule type" value="Genomic_DNA"/>
</dbReference>
<evidence type="ECO:0000259" key="1">
    <source>
        <dbReference type="Pfam" id="PF00326"/>
    </source>
</evidence>
<dbReference type="GO" id="GO:0006508">
    <property type="term" value="P:proteolysis"/>
    <property type="evidence" value="ECO:0007669"/>
    <property type="project" value="InterPro"/>
</dbReference>
<dbReference type="InterPro" id="IPR001375">
    <property type="entry name" value="Peptidase_S9_cat"/>
</dbReference>
<accession>R9NZR0</accession>
<gene>
    <name evidence="3" type="ORF">PHSY_001929</name>
</gene>
<evidence type="ECO:0000313" key="4">
    <source>
        <dbReference type="Proteomes" id="UP000014071"/>
    </source>
</evidence>
<dbReference type="InterPro" id="IPR022742">
    <property type="entry name" value="Hydrolase_4"/>
</dbReference>
<evidence type="ECO:0000313" key="3">
    <source>
        <dbReference type="EMBL" id="GAC94358.1"/>
    </source>
</evidence>
<feature type="domain" description="Serine aminopeptidase S33" evidence="2">
    <location>
        <begin position="42"/>
        <end position="135"/>
    </location>
</feature>
<dbReference type="SUPFAM" id="SSF53474">
    <property type="entry name" value="alpha/beta-Hydrolases"/>
    <property type="match status" value="1"/>
</dbReference>
<sequence length="300" mass="33992">MQAGSGSTGAENEVTIRIPSAQPGADIVGILHHRHSAAQRTEHVALILHGLMAHKNQSYHVELAAALPMDSFRFDFRGNGETGGSWGMCNIGHDIEDLQAVVHHLRHEMAYRVELIVGHSRGSLDAWTYLARDERLRWDDDTDVPFFVAVSGRWDMMRVLDRYDVYKRGFDKEGVFKWRVKSAGVQREYPVYPSDLGRMATFPIRKIVRRISATTEVLIIHGTEDRTVPVQDAHSYLHELRSNPRRSSDAQQLQLVPGSDHMYKGYTQPVVEHILEWYHQRKAAKRAAPTPASGQAQARL</sequence>
<dbReference type="RefSeq" id="XP_012187945.1">
    <property type="nucleotide sequence ID" value="XM_012332555.1"/>
</dbReference>
<dbReference type="eggNOG" id="KOG4667">
    <property type="taxonomic scope" value="Eukaryota"/>
</dbReference>
<organism evidence="3 4">
    <name type="scientific">Pseudozyma hubeiensis (strain SY62)</name>
    <name type="common">Yeast</name>
    <dbReference type="NCBI Taxonomy" id="1305764"/>
    <lineage>
        <taxon>Eukaryota</taxon>
        <taxon>Fungi</taxon>
        <taxon>Dikarya</taxon>
        <taxon>Basidiomycota</taxon>
        <taxon>Ustilaginomycotina</taxon>
        <taxon>Ustilaginomycetes</taxon>
        <taxon>Ustilaginales</taxon>
        <taxon>Ustilaginaceae</taxon>
        <taxon>Pseudozyma</taxon>
    </lineage>
</organism>
<feature type="domain" description="Peptidase S9 prolyl oligopeptidase catalytic" evidence="1">
    <location>
        <begin position="160"/>
        <end position="280"/>
    </location>
</feature>
<dbReference type="Pfam" id="PF12146">
    <property type="entry name" value="Hydrolase_4"/>
    <property type="match status" value="1"/>
</dbReference>
<dbReference type="Proteomes" id="UP000014071">
    <property type="component" value="Unassembled WGS sequence"/>
</dbReference>
<dbReference type="GO" id="GO:0008236">
    <property type="term" value="F:serine-type peptidase activity"/>
    <property type="evidence" value="ECO:0007669"/>
    <property type="project" value="InterPro"/>
</dbReference>
<name>R9NZR0_PSEHS</name>
<proteinExistence type="predicted"/>
<dbReference type="OrthoDB" id="9988524at2759"/>
<dbReference type="STRING" id="1305764.R9NZR0"/>
<protein>
    <submittedName>
        <fullName evidence="3">Ectomycorrhiza-regulated esterase</fullName>
    </submittedName>
</protein>
<keyword evidence="4" id="KW-1185">Reference proteome</keyword>